<organism evidence="2 3">
    <name type="scientific">Adineta steineri</name>
    <dbReference type="NCBI Taxonomy" id="433720"/>
    <lineage>
        <taxon>Eukaryota</taxon>
        <taxon>Metazoa</taxon>
        <taxon>Spiralia</taxon>
        <taxon>Gnathifera</taxon>
        <taxon>Rotifera</taxon>
        <taxon>Eurotatoria</taxon>
        <taxon>Bdelloidea</taxon>
        <taxon>Adinetida</taxon>
        <taxon>Adinetidae</taxon>
        <taxon>Adineta</taxon>
    </lineage>
</organism>
<gene>
    <name evidence="2" type="ORF">OKA104_LOCUS35455</name>
</gene>
<proteinExistence type="predicted"/>
<dbReference type="Proteomes" id="UP000663881">
    <property type="component" value="Unassembled WGS sequence"/>
</dbReference>
<sequence>MKIKSLYNLFSFPFINKYKCTFFTGKRYVSTIPVKLIRAQNAGRNTHLDSQFALATIEYLKDLAMLFGSKSVFVISQDDKARAPLGLPAAKKQAPLLMHLEYRSELPDHDFVIAENINEFHPYMNDLNALFVVTNAPDHSAHNPIELLMAPLSHDLSGLLLPYNHYGTHLNDSGKKIDIDLEKRNFQLAGGGTICFFNMNSVLNITFFYLQVLAEVWSNTVIDKHAVIANKPTDKDEQWKSIHVRQSQYCLHIVKCNDIKCCGPKQEETTEKPQEEETTRKREEETTEKPRDEETTHTRQEETTEKPHEEETTRKREETTEKPHEEETTRKREEETTEKPKEEETTRKREETTEKPREEETTRKPEETTEKPREEETIRKPEETTEKPKEEETTRKPEEITEKPKEEETTPKPEETTEKPR</sequence>
<dbReference type="PANTHER" id="PTHR46954">
    <property type="entry name" value="C2H2-TYPE DOMAIN-CONTAINING PROTEIN"/>
    <property type="match status" value="1"/>
</dbReference>
<dbReference type="EMBL" id="CAJOAY010005140">
    <property type="protein sequence ID" value="CAF4096918.1"/>
    <property type="molecule type" value="Genomic_DNA"/>
</dbReference>
<feature type="region of interest" description="Disordered" evidence="1">
    <location>
        <begin position="264"/>
        <end position="421"/>
    </location>
</feature>
<comment type="caution">
    <text evidence="2">The sequence shown here is derived from an EMBL/GenBank/DDBJ whole genome shotgun (WGS) entry which is preliminary data.</text>
</comment>
<accession>A0A819U3P6</accession>
<evidence type="ECO:0000256" key="1">
    <source>
        <dbReference type="SAM" id="MobiDB-lite"/>
    </source>
</evidence>
<dbReference type="AlphaFoldDB" id="A0A819U3P6"/>
<name>A0A819U3P6_9BILA</name>
<feature type="non-terminal residue" evidence="2">
    <location>
        <position position="1"/>
    </location>
</feature>
<reference evidence="2" key="1">
    <citation type="submission" date="2021-02" db="EMBL/GenBank/DDBJ databases">
        <authorList>
            <person name="Nowell W R."/>
        </authorList>
    </citation>
    <scope>NUCLEOTIDE SEQUENCE</scope>
</reference>
<feature type="compositionally biased region" description="Basic and acidic residues" evidence="1">
    <location>
        <begin position="265"/>
        <end position="421"/>
    </location>
</feature>
<evidence type="ECO:0000313" key="2">
    <source>
        <dbReference type="EMBL" id="CAF4096918.1"/>
    </source>
</evidence>
<evidence type="ECO:0000313" key="3">
    <source>
        <dbReference type="Proteomes" id="UP000663881"/>
    </source>
</evidence>
<dbReference type="PANTHER" id="PTHR46954:SF1">
    <property type="entry name" value="C2H2-TYPE DOMAIN-CONTAINING PROTEIN"/>
    <property type="match status" value="1"/>
</dbReference>
<protein>
    <submittedName>
        <fullName evidence="2">Uncharacterized protein</fullName>
    </submittedName>
</protein>